<protein>
    <submittedName>
        <fullName evidence="2">Uncharacterized protein</fullName>
    </submittedName>
</protein>
<name>A0AAD1I379_9MYCO</name>
<evidence type="ECO:0000256" key="1">
    <source>
        <dbReference type="SAM" id="MobiDB-lite"/>
    </source>
</evidence>
<organism evidence="2 3">
    <name type="scientific">Mycolicibacter terrae</name>
    <dbReference type="NCBI Taxonomy" id="1788"/>
    <lineage>
        <taxon>Bacteria</taxon>
        <taxon>Bacillati</taxon>
        <taxon>Actinomycetota</taxon>
        <taxon>Actinomycetes</taxon>
        <taxon>Mycobacteriales</taxon>
        <taxon>Mycobacteriaceae</taxon>
        <taxon>Mycolicibacter</taxon>
    </lineage>
</organism>
<dbReference type="AlphaFoldDB" id="A0AAD1I379"/>
<reference evidence="2 3" key="1">
    <citation type="journal article" date="2019" name="Emerg. Microbes Infect.">
        <title>Comprehensive subspecies identification of 175 nontuberculous mycobacteria species based on 7547 genomic profiles.</title>
        <authorList>
            <person name="Matsumoto Y."/>
            <person name="Kinjo T."/>
            <person name="Motooka D."/>
            <person name="Nabeya D."/>
            <person name="Jung N."/>
            <person name="Uechi K."/>
            <person name="Horii T."/>
            <person name="Iida T."/>
            <person name="Fujita J."/>
            <person name="Nakamura S."/>
        </authorList>
    </citation>
    <scope>NUCLEOTIDE SEQUENCE [LARGE SCALE GENOMIC DNA]</scope>
    <source>
        <strain evidence="2 3">JCM 12143</strain>
    </source>
</reference>
<evidence type="ECO:0000313" key="2">
    <source>
        <dbReference type="EMBL" id="BBX23041.1"/>
    </source>
</evidence>
<accession>A0AAD1I379</accession>
<gene>
    <name evidence="2" type="ORF">MTER_24520</name>
</gene>
<feature type="compositionally biased region" description="Low complexity" evidence="1">
    <location>
        <begin position="112"/>
        <end position="127"/>
    </location>
</feature>
<evidence type="ECO:0000313" key="3">
    <source>
        <dbReference type="Proteomes" id="UP000467636"/>
    </source>
</evidence>
<sequence>MGSRPNRARKETTVTVADVEARVRAEYAELLNEIGGGRVQFSPDESAMVDAGVRLACRIAMLEVALAAEAGGAEPDPAILVRLSAEIRASEKESVLMWGRVRRGLERTVAAAGPAASAGRPAAVRGAGHNGGRRNHG</sequence>
<keyword evidence="3" id="KW-1185">Reference proteome</keyword>
<proteinExistence type="predicted"/>
<feature type="region of interest" description="Disordered" evidence="1">
    <location>
        <begin position="112"/>
        <end position="137"/>
    </location>
</feature>
<dbReference type="Proteomes" id="UP000467636">
    <property type="component" value="Chromosome"/>
</dbReference>
<dbReference type="EMBL" id="AP022564">
    <property type="protein sequence ID" value="BBX23041.1"/>
    <property type="molecule type" value="Genomic_DNA"/>
</dbReference>